<evidence type="ECO:0000259" key="3">
    <source>
        <dbReference type="Pfam" id="PF25053"/>
    </source>
</evidence>
<feature type="domain" description="DUF7791" evidence="3">
    <location>
        <begin position="570"/>
        <end position="691"/>
    </location>
</feature>
<dbReference type="Pfam" id="PF25053">
    <property type="entry name" value="DUF7791"/>
    <property type="match status" value="1"/>
</dbReference>
<dbReference type="InterPro" id="IPR027417">
    <property type="entry name" value="P-loop_NTPase"/>
</dbReference>
<dbReference type="PANTHER" id="PTHR10039:SF5">
    <property type="entry name" value="NACHT DOMAIN-CONTAINING PROTEIN"/>
    <property type="match status" value="1"/>
</dbReference>
<keyword evidence="1" id="KW-0677">Repeat</keyword>
<dbReference type="PANTHER" id="PTHR10039">
    <property type="entry name" value="AMELOGENIN"/>
    <property type="match status" value="1"/>
</dbReference>
<proteinExistence type="predicted"/>
<dbReference type="Gene3D" id="3.40.50.300">
    <property type="entry name" value="P-loop containing nucleotide triphosphate hydrolases"/>
    <property type="match status" value="1"/>
</dbReference>
<evidence type="ECO:0000256" key="1">
    <source>
        <dbReference type="ARBA" id="ARBA00022737"/>
    </source>
</evidence>
<dbReference type="Pfam" id="PF24883">
    <property type="entry name" value="NPHP3_N"/>
    <property type="match status" value="1"/>
</dbReference>
<dbReference type="InterPro" id="IPR056884">
    <property type="entry name" value="NPHP3-like_N"/>
</dbReference>
<gene>
    <name evidence="4" type="ORF">FUG_LOCUS202818</name>
</gene>
<dbReference type="SUPFAM" id="SSF52540">
    <property type="entry name" value="P-loop containing nucleoside triphosphate hydrolases"/>
    <property type="match status" value="1"/>
</dbReference>
<dbReference type="EMBL" id="CAAKMV010000123">
    <property type="protein sequence ID" value="VIO56181.1"/>
    <property type="molecule type" value="Genomic_DNA"/>
</dbReference>
<dbReference type="AlphaFoldDB" id="A0A4E9DUY0"/>
<reference evidence="4" key="1">
    <citation type="submission" date="2019-04" db="EMBL/GenBank/DDBJ databases">
        <authorList>
            <person name="Melise S."/>
            <person name="Noan J."/>
            <person name="Okalmin O."/>
        </authorList>
    </citation>
    <scope>NUCLEOTIDE SEQUENCE</scope>
    <source>
        <strain evidence="4">FN9</strain>
    </source>
</reference>
<evidence type="ECO:0000313" key="4">
    <source>
        <dbReference type="EMBL" id="VIO56181.1"/>
    </source>
</evidence>
<dbReference type="InterPro" id="IPR056693">
    <property type="entry name" value="DUF7791"/>
</dbReference>
<sequence>MEAVAAFALAGNVLQFVEATGKFTTKAYDIIKSGRNALKDLQDLQAASLGLREVLKELQQAQTQIPTGNAFTAESEARISTLASGCIQVINELVEKLDEIKIHDNGGRMETTMTAFRAMWKEDEISKLSTRIDEYRGQLGLDILVSMRTHLVRSQDTQQAILSQLKTKGYDSTQHGTGTFGGTVINYVSSYVPLENREEEALRLKGEVQDAIRKSPYFKDYGGVVKSDYPAYNISDSTRVEAEKELISSLRYQEMEMRELAIAEAYENTFRWILETDDVHHRDTKFKEWLSSESQLYWITGKAGSGKSTLMKFLGRLDGDTDGSDLCRRYLKTWAASAEKLVLASYYFWAAGSSIVASQEGLFRALLVQLFEQSPRIIPRVAALEWEEYCIFNQYTRFDTRHRQFEVLLHDAVKALVQQEKAKVCFFIDGLDEYEGDPNSLIATIQNLLKLGNIKICVSSRPWLVFEDAFLQAPNLLLQDYTQPDILHYVGSQLKQNEGFARLERRDPEYASMLIDNITAKSSGVFLWIRLVVKSLLAGLTHDDRISDLQKRLDLLPPDLEDLYSAITDSLDPFYFSHAAQYFKFVEGSDSPPSALLFSLADEEGPEFALDLPVKLFTEEEKEIRIKTVRRRINSRCKGLLEIGPGTEIQYLHRTVKDYLRGRDVHSRMNRAVEDYDCQLQHCSANLALLKGSLGEGRVANTPELYLLIESCIVAASKVMTEKALMIRLLDCLGKTIQEALPKDECIYIHSRLPALVDRNYTSRHLCGTDFIALTARYGVVDYIRARASTGGMSIDASEHHCDLVKYPLIDDVPPKSSFLSKLQSRRRTIQSLVTERPWPLLLDASFCWPPNLEMYCCLVEMGANPSLVFHYSGKTIWDEILATAVGDFSYPSNMETGWGQWVPILQFLASKGAKFDRLVFTKAMTGQHHYIGHVIDPERLYIALNLALTNREELGLEYLKGNHDIKAFPKNRKERLRDVFQTIRDVWE</sequence>
<accession>A0A4E9DUY0</accession>
<protein>
    <submittedName>
        <fullName evidence="4">Uncharacterized protein</fullName>
    </submittedName>
</protein>
<evidence type="ECO:0000259" key="2">
    <source>
        <dbReference type="Pfam" id="PF24883"/>
    </source>
</evidence>
<feature type="domain" description="Nephrocystin 3-like N-terminal" evidence="2">
    <location>
        <begin position="282"/>
        <end position="461"/>
    </location>
</feature>
<name>A0A4E9DUY0_GIBZA</name>
<organism evidence="4">
    <name type="scientific">Gibberella zeae</name>
    <name type="common">Wheat head blight fungus</name>
    <name type="synonym">Fusarium graminearum</name>
    <dbReference type="NCBI Taxonomy" id="5518"/>
    <lineage>
        <taxon>Eukaryota</taxon>
        <taxon>Fungi</taxon>
        <taxon>Dikarya</taxon>
        <taxon>Ascomycota</taxon>
        <taxon>Pezizomycotina</taxon>
        <taxon>Sordariomycetes</taxon>
        <taxon>Hypocreomycetidae</taxon>
        <taxon>Hypocreales</taxon>
        <taxon>Nectriaceae</taxon>
        <taxon>Fusarium</taxon>
    </lineage>
</organism>